<organism evidence="2 3">
    <name type="scientific">Setaria viridis</name>
    <name type="common">Green bristlegrass</name>
    <name type="synonym">Setaria italica subsp. viridis</name>
    <dbReference type="NCBI Taxonomy" id="4556"/>
    <lineage>
        <taxon>Eukaryota</taxon>
        <taxon>Viridiplantae</taxon>
        <taxon>Streptophyta</taxon>
        <taxon>Embryophyta</taxon>
        <taxon>Tracheophyta</taxon>
        <taxon>Spermatophyta</taxon>
        <taxon>Magnoliopsida</taxon>
        <taxon>Liliopsida</taxon>
        <taxon>Poales</taxon>
        <taxon>Poaceae</taxon>
        <taxon>PACMAD clade</taxon>
        <taxon>Panicoideae</taxon>
        <taxon>Panicodae</taxon>
        <taxon>Paniceae</taxon>
        <taxon>Cenchrinae</taxon>
        <taxon>Setaria</taxon>
    </lineage>
</organism>
<evidence type="ECO:0008006" key="4">
    <source>
        <dbReference type="Google" id="ProtNLM"/>
    </source>
</evidence>
<proteinExistence type="predicted"/>
<accession>A0A4U6SXA2</accession>
<feature type="signal peptide" evidence="1">
    <location>
        <begin position="1"/>
        <end position="16"/>
    </location>
</feature>
<evidence type="ECO:0000256" key="1">
    <source>
        <dbReference type="SAM" id="SignalP"/>
    </source>
</evidence>
<evidence type="ECO:0000313" key="2">
    <source>
        <dbReference type="EMBL" id="TKV92703.1"/>
    </source>
</evidence>
<dbReference type="Gramene" id="TKV92703">
    <property type="protein sequence ID" value="TKV92703"/>
    <property type="gene ID" value="SEVIR_9G177275v2"/>
</dbReference>
<dbReference type="Proteomes" id="UP000298652">
    <property type="component" value="Chromosome 9"/>
</dbReference>
<sequence length="77" mass="8720">MVRLFILLVGPAAARATHARCHSVDVGVVLSLASRVDDFTSITGWPEPLAHMRMPWGRCWVGLRRDRDALPRSRWLL</sequence>
<keyword evidence="3" id="KW-1185">Reference proteome</keyword>
<dbReference type="EMBL" id="CM016560">
    <property type="protein sequence ID" value="TKV92703.1"/>
    <property type="molecule type" value="Genomic_DNA"/>
</dbReference>
<name>A0A4U6SXA2_SETVI</name>
<protein>
    <recommendedName>
        <fullName evidence="4">Secreted protein</fullName>
    </recommendedName>
</protein>
<gene>
    <name evidence="2" type="ORF">SEVIR_9G177275v2</name>
</gene>
<evidence type="ECO:0000313" key="3">
    <source>
        <dbReference type="Proteomes" id="UP000298652"/>
    </source>
</evidence>
<feature type="chain" id="PRO_5020757037" description="Secreted protein" evidence="1">
    <location>
        <begin position="17"/>
        <end position="77"/>
    </location>
</feature>
<keyword evidence="1" id="KW-0732">Signal</keyword>
<dbReference type="AlphaFoldDB" id="A0A4U6SXA2"/>
<reference evidence="2" key="1">
    <citation type="submission" date="2019-03" db="EMBL/GenBank/DDBJ databases">
        <title>WGS assembly of Setaria viridis.</title>
        <authorList>
            <person name="Huang P."/>
            <person name="Jenkins J."/>
            <person name="Grimwood J."/>
            <person name="Barry K."/>
            <person name="Healey A."/>
            <person name="Mamidi S."/>
            <person name="Sreedasyam A."/>
            <person name="Shu S."/>
            <person name="Feldman M."/>
            <person name="Wu J."/>
            <person name="Yu Y."/>
            <person name="Chen C."/>
            <person name="Johnson J."/>
            <person name="Rokhsar D."/>
            <person name="Baxter I."/>
            <person name="Schmutz J."/>
            <person name="Brutnell T."/>
            <person name="Kellogg E."/>
        </authorList>
    </citation>
    <scope>NUCLEOTIDE SEQUENCE [LARGE SCALE GENOMIC DNA]</scope>
</reference>